<reference evidence="6" key="1">
    <citation type="submission" date="2013-04" db="EMBL/GenBank/DDBJ databases">
        <authorList>
            <person name="Qu J."/>
            <person name="Murali S.C."/>
            <person name="Bandaranaike D."/>
            <person name="Bellair M."/>
            <person name="Blankenburg K."/>
            <person name="Chao H."/>
            <person name="Dinh H."/>
            <person name="Doddapaneni H."/>
            <person name="Downs B."/>
            <person name="Dugan-Rocha S."/>
            <person name="Elkadiri S."/>
            <person name="Gnanaolivu R.D."/>
            <person name="Hernandez B."/>
            <person name="Javaid M."/>
            <person name="Jayaseelan J.C."/>
            <person name="Lee S."/>
            <person name="Li M."/>
            <person name="Ming W."/>
            <person name="Munidasa M."/>
            <person name="Muniz J."/>
            <person name="Nguyen L."/>
            <person name="Ongeri F."/>
            <person name="Osuji N."/>
            <person name="Pu L.-L."/>
            <person name="Puazo M."/>
            <person name="Qu C."/>
            <person name="Quiroz J."/>
            <person name="Raj R."/>
            <person name="Weissenberger G."/>
            <person name="Xin Y."/>
            <person name="Zou X."/>
            <person name="Han Y."/>
            <person name="Richards S."/>
            <person name="Worley K."/>
            <person name="Muzny D."/>
            <person name="Gibbs R."/>
        </authorList>
    </citation>
    <scope>NUCLEOTIDE SEQUENCE</scope>
    <source>
        <strain evidence="6">Sampled in the wild</strain>
    </source>
</reference>
<evidence type="ECO:0000313" key="6">
    <source>
        <dbReference type="EMBL" id="KAG8225991.1"/>
    </source>
</evidence>
<organism evidence="6 7">
    <name type="scientific">Ladona fulva</name>
    <name type="common">Scarce chaser dragonfly</name>
    <name type="synonym">Libellula fulva</name>
    <dbReference type="NCBI Taxonomy" id="123851"/>
    <lineage>
        <taxon>Eukaryota</taxon>
        <taxon>Metazoa</taxon>
        <taxon>Ecdysozoa</taxon>
        <taxon>Arthropoda</taxon>
        <taxon>Hexapoda</taxon>
        <taxon>Insecta</taxon>
        <taxon>Pterygota</taxon>
        <taxon>Palaeoptera</taxon>
        <taxon>Odonata</taxon>
        <taxon>Epiprocta</taxon>
        <taxon>Anisoptera</taxon>
        <taxon>Libelluloidea</taxon>
        <taxon>Libellulidae</taxon>
        <taxon>Ladona</taxon>
    </lineage>
</organism>
<dbReference type="Pfam" id="PF00335">
    <property type="entry name" value="Tetraspanin"/>
    <property type="match status" value="1"/>
</dbReference>
<evidence type="ECO:0000256" key="3">
    <source>
        <dbReference type="ARBA" id="ARBA00022989"/>
    </source>
</evidence>
<dbReference type="SUPFAM" id="SSF48652">
    <property type="entry name" value="Tetraspanin"/>
    <property type="match status" value="1"/>
</dbReference>
<dbReference type="OrthoDB" id="10051670at2759"/>
<keyword evidence="4 5" id="KW-0472">Membrane</keyword>
<evidence type="ECO:0000256" key="1">
    <source>
        <dbReference type="ARBA" id="ARBA00004141"/>
    </source>
</evidence>
<dbReference type="InterPro" id="IPR018499">
    <property type="entry name" value="Tetraspanin/Peripherin"/>
</dbReference>
<evidence type="ECO:0008006" key="8">
    <source>
        <dbReference type="Google" id="ProtNLM"/>
    </source>
</evidence>
<comment type="subcellular location">
    <subcellularLocation>
        <location evidence="1">Membrane</location>
        <topology evidence="1">Multi-pass membrane protein</topology>
    </subcellularLocation>
</comment>
<dbReference type="InterPro" id="IPR008952">
    <property type="entry name" value="Tetraspanin_EC2_sf"/>
</dbReference>
<accession>A0A8K0K0D0</accession>
<dbReference type="AlphaFoldDB" id="A0A8K0K0D0"/>
<evidence type="ECO:0000313" key="7">
    <source>
        <dbReference type="Proteomes" id="UP000792457"/>
    </source>
</evidence>
<dbReference type="CDD" id="cd03127">
    <property type="entry name" value="tetraspanin_LEL"/>
    <property type="match status" value="1"/>
</dbReference>
<evidence type="ECO:0000256" key="4">
    <source>
        <dbReference type="ARBA" id="ARBA00023136"/>
    </source>
</evidence>
<name>A0A8K0K0D0_LADFU</name>
<sequence>MLVCFISELAGAAVLLDNGTYDSKLQPLLRRTILKLIVNSNNADYALILRMIQENIGCCGADGPNDYLRLEQPLPPECRDSVTGNAYFYGCVEEYTWFVEDKSGWLAGLCLFLGFMQVINIALSLVLVQALKKEEKSYK</sequence>
<evidence type="ECO:0000256" key="5">
    <source>
        <dbReference type="SAM" id="Phobius"/>
    </source>
</evidence>
<feature type="transmembrane region" description="Helical" evidence="5">
    <location>
        <begin position="105"/>
        <end position="131"/>
    </location>
</feature>
<dbReference type="GO" id="GO:0016020">
    <property type="term" value="C:membrane"/>
    <property type="evidence" value="ECO:0007669"/>
    <property type="project" value="UniProtKB-SubCell"/>
</dbReference>
<dbReference type="Proteomes" id="UP000792457">
    <property type="component" value="Unassembled WGS sequence"/>
</dbReference>
<dbReference type="EMBL" id="KZ308262">
    <property type="protein sequence ID" value="KAG8225991.1"/>
    <property type="molecule type" value="Genomic_DNA"/>
</dbReference>
<keyword evidence="7" id="KW-1185">Reference proteome</keyword>
<comment type="caution">
    <text evidence="6">The sequence shown here is derived from an EMBL/GenBank/DDBJ whole genome shotgun (WGS) entry which is preliminary data.</text>
</comment>
<dbReference type="Gene3D" id="1.10.1450.10">
    <property type="entry name" value="Tetraspanin"/>
    <property type="match status" value="1"/>
</dbReference>
<proteinExistence type="predicted"/>
<gene>
    <name evidence="6" type="ORF">J437_LFUL003050</name>
</gene>
<reference evidence="6" key="2">
    <citation type="submission" date="2017-10" db="EMBL/GenBank/DDBJ databases">
        <title>Ladona fulva Genome sequencing and assembly.</title>
        <authorList>
            <person name="Murali S."/>
            <person name="Richards S."/>
            <person name="Bandaranaike D."/>
            <person name="Bellair M."/>
            <person name="Blankenburg K."/>
            <person name="Chao H."/>
            <person name="Dinh H."/>
            <person name="Doddapaneni H."/>
            <person name="Dugan-Rocha S."/>
            <person name="Elkadiri S."/>
            <person name="Gnanaolivu R."/>
            <person name="Hernandez B."/>
            <person name="Skinner E."/>
            <person name="Javaid M."/>
            <person name="Lee S."/>
            <person name="Li M."/>
            <person name="Ming W."/>
            <person name="Munidasa M."/>
            <person name="Muniz J."/>
            <person name="Nguyen L."/>
            <person name="Hughes D."/>
            <person name="Osuji N."/>
            <person name="Pu L.-L."/>
            <person name="Puazo M."/>
            <person name="Qu C."/>
            <person name="Quiroz J."/>
            <person name="Raj R."/>
            <person name="Weissenberger G."/>
            <person name="Xin Y."/>
            <person name="Zou X."/>
            <person name="Han Y."/>
            <person name="Worley K."/>
            <person name="Muzny D."/>
            <person name="Gibbs R."/>
        </authorList>
    </citation>
    <scope>NUCLEOTIDE SEQUENCE</scope>
    <source>
        <strain evidence="6">Sampled in the wild</strain>
    </source>
</reference>
<keyword evidence="2 5" id="KW-0812">Transmembrane</keyword>
<keyword evidence="3 5" id="KW-1133">Transmembrane helix</keyword>
<evidence type="ECO:0000256" key="2">
    <source>
        <dbReference type="ARBA" id="ARBA00022692"/>
    </source>
</evidence>
<protein>
    <recommendedName>
        <fullName evidence="8">Tetraspanin</fullName>
    </recommendedName>
</protein>